<protein>
    <submittedName>
        <fullName evidence="1">Phosphoglycerate mutase</fullName>
    </submittedName>
</protein>
<accession>A0A7G9RLA8</accession>
<name>A0A7G9RLA8_9BURK</name>
<sequence>MSDAPHLLIPFAGSPSEGCQQVLRELSLPHLDRLLSRMSLASTDTGEETDFTPPHERALATALGLPVSHGGITPWAAWRLVEVGARGSDATAWAYITPCQWHVSTDHVTMVDPSLLRLTADSSHEFLSILAPWFAEDGIELYMDENDPARWIARGDVFEGVATASLDRVVQRDVRAWMPLAENAEHTRRIHRLQTEMQMLLYTHPINDARAEANLPPVNTFWLHGAGRLPSPPPLPGVKPQVPTTLRDAALREDWRGWADAWRALDAGAVADLEKHVAAGGKATLTLCGEHNAQQWQSVPAGFGQRLKRLFSRAPRLQDLQKQL</sequence>
<proteinExistence type="predicted"/>
<evidence type="ECO:0000313" key="1">
    <source>
        <dbReference type="EMBL" id="QNN56383.1"/>
    </source>
</evidence>
<reference evidence="1 2" key="1">
    <citation type="submission" date="2020-08" db="EMBL/GenBank/DDBJ databases">
        <title>Genome sequence of Diaphorobacter ruginosibacter DSM 27467T.</title>
        <authorList>
            <person name="Hyun D.-W."/>
            <person name="Bae J.-W."/>
        </authorList>
    </citation>
    <scope>NUCLEOTIDE SEQUENCE [LARGE SCALE GENOMIC DNA]</scope>
    <source>
        <strain evidence="1 2">DSM 27467</strain>
    </source>
</reference>
<dbReference type="KEGG" id="drg:H9K76_17800"/>
<dbReference type="AlphaFoldDB" id="A0A7G9RLA8"/>
<gene>
    <name evidence="1" type="ORF">H9K76_17800</name>
</gene>
<evidence type="ECO:0000313" key="2">
    <source>
        <dbReference type="Proteomes" id="UP000515811"/>
    </source>
</evidence>
<dbReference type="Proteomes" id="UP000515811">
    <property type="component" value="Chromosome"/>
</dbReference>
<dbReference type="EMBL" id="CP060714">
    <property type="protein sequence ID" value="QNN56383.1"/>
    <property type="molecule type" value="Genomic_DNA"/>
</dbReference>
<organism evidence="1 2">
    <name type="scientific">Diaphorobacter ruginosibacter</name>
    <dbReference type="NCBI Taxonomy" id="1715720"/>
    <lineage>
        <taxon>Bacteria</taxon>
        <taxon>Pseudomonadati</taxon>
        <taxon>Pseudomonadota</taxon>
        <taxon>Betaproteobacteria</taxon>
        <taxon>Burkholderiales</taxon>
        <taxon>Comamonadaceae</taxon>
        <taxon>Diaphorobacter</taxon>
    </lineage>
</organism>
<keyword evidence="2" id="KW-1185">Reference proteome</keyword>
<dbReference type="RefSeq" id="WP_187596649.1">
    <property type="nucleotide sequence ID" value="NZ_CP060714.1"/>
</dbReference>